<feature type="domain" description="ABC transmembrane type-1" evidence="8">
    <location>
        <begin position="92"/>
        <end position="283"/>
    </location>
</feature>
<dbReference type="Pfam" id="PF00528">
    <property type="entry name" value="BPD_transp_1"/>
    <property type="match status" value="1"/>
</dbReference>
<evidence type="ECO:0000313" key="9">
    <source>
        <dbReference type="EMBL" id="HHF98145.1"/>
    </source>
</evidence>
<evidence type="ECO:0000256" key="1">
    <source>
        <dbReference type="ARBA" id="ARBA00004651"/>
    </source>
</evidence>
<feature type="transmembrane region" description="Helical" evidence="7">
    <location>
        <begin position="264"/>
        <end position="283"/>
    </location>
</feature>
<keyword evidence="3" id="KW-1003">Cell membrane</keyword>
<dbReference type="SUPFAM" id="SSF161098">
    <property type="entry name" value="MetI-like"/>
    <property type="match status" value="1"/>
</dbReference>
<dbReference type="InterPro" id="IPR035906">
    <property type="entry name" value="MetI-like_sf"/>
</dbReference>
<dbReference type="GO" id="GO:0055085">
    <property type="term" value="P:transmembrane transport"/>
    <property type="evidence" value="ECO:0007669"/>
    <property type="project" value="InterPro"/>
</dbReference>
<evidence type="ECO:0000256" key="6">
    <source>
        <dbReference type="ARBA" id="ARBA00023136"/>
    </source>
</evidence>
<keyword evidence="6 7" id="KW-0472">Membrane</keyword>
<evidence type="ECO:0000256" key="2">
    <source>
        <dbReference type="ARBA" id="ARBA00022448"/>
    </source>
</evidence>
<keyword evidence="4 7" id="KW-0812">Transmembrane</keyword>
<feature type="transmembrane region" description="Helical" evidence="7">
    <location>
        <begin position="127"/>
        <end position="151"/>
    </location>
</feature>
<evidence type="ECO:0000256" key="4">
    <source>
        <dbReference type="ARBA" id="ARBA00022692"/>
    </source>
</evidence>
<dbReference type="InterPro" id="IPR050901">
    <property type="entry name" value="BP-dep_ABC_trans_perm"/>
</dbReference>
<dbReference type="GO" id="GO:0005886">
    <property type="term" value="C:plasma membrane"/>
    <property type="evidence" value="ECO:0007669"/>
    <property type="project" value="UniProtKB-SubCell"/>
</dbReference>
<evidence type="ECO:0000256" key="7">
    <source>
        <dbReference type="RuleBase" id="RU363032"/>
    </source>
</evidence>
<evidence type="ECO:0000256" key="5">
    <source>
        <dbReference type="ARBA" id="ARBA00022989"/>
    </source>
</evidence>
<protein>
    <submittedName>
        <fullName evidence="9">Carbohydrate ABC transporter permease</fullName>
    </submittedName>
</protein>
<dbReference type="AlphaFoldDB" id="A0A7V5LZ36"/>
<dbReference type="PROSITE" id="PS50928">
    <property type="entry name" value="ABC_TM1"/>
    <property type="match status" value="1"/>
</dbReference>
<name>A0A7V5LZ36_UNCAE</name>
<dbReference type="CDD" id="cd06261">
    <property type="entry name" value="TM_PBP2"/>
    <property type="match status" value="1"/>
</dbReference>
<reference evidence="9" key="1">
    <citation type="journal article" date="2020" name="mSystems">
        <title>Genome- and Community-Level Interaction Insights into Carbon Utilization and Element Cycling Functions of Hydrothermarchaeota in Hydrothermal Sediment.</title>
        <authorList>
            <person name="Zhou Z."/>
            <person name="Liu Y."/>
            <person name="Xu W."/>
            <person name="Pan J."/>
            <person name="Luo Z.H."/>
            <person name="Li M."/>
        </authorList>
    </citation>
    <scope>NUCLEOTIDE SEQUENCE [LARGE SCALE GENOMIC DNA]</scope>
    <source>
        <strain evidence="9">HyVt-92</strain>
    </source>
</reference>
<dbReference type="InterPro" id="IPR000515">
    <property type="entry name" value="MetI-like"/>
</dbReference>
<organism evidence="9">
    <name type="scientific">Aerophobetes bacterium</name>
    <dbReference type="NCBI Taxonomy" id="2030807"/>
    <lineage>
        <taxon>Bacteria</taxon>
        <taxon>Candidatus Aerophobota</taxon>
    </lineage>
</organism>
<dbReference type="Proteomes" id="UP000886070">
    <property type="component" value="Unassembled WGS sequence"/>
</dbReference>
<accession>A0A7V5LZ36</accession>
<proteinExistence type="inferred from homology"/>
<comment type="subcellular location">
    <subcellularLocation>
        <location evidence="1 7">Cell membrane</location>
        <topology evidence="1 7">Multi-pass membrane protein</topology>
    </subcellularLocation>
</comment>
<comment type="similarity">
    <text evidence="7">Belongs to the binding-protein-dependent transport system permease family.</text>
</comment>
<evidence type="ECO:0000256" key="3">
    <source>
        <dbReference type="ARBA" id="ARBA00022475"/>
    </source>
</evidence>
<keyword evidence="2 7" id="KW-0813">Transport</keyword>
<dbReference type="PANTHER" id="PTHR32243:SF18">
    <property type="entry name" value="INNER MEMBRANE ABC TRANSPORTER PERMEASE PROTEIN YCJP"/>
    <property type="match status" value="1"/>
</dbReference>
<dbReference type="PANTHER" id="PTHR32243">
    <property type="entry name" value="MALTOSE TRANSPORT SYSTEM PERMEASE-RELATED"/>
    <property type="match status" value="1"/>
</dbReference>
<evidence type="ECO:0000259" key="8">
    <source>
        <dbReference type="PROSITE" id="PS50928"/>
    </source>
</evidence>
<feature type="transmembrane region" description="Helical" evidence="7">
    <location>
        <begin position="92"/>
        <end position="115"/>
    </location>
</feature>
<sequence length="298" mass="33299">MSTLFSKRNKKLKLKIRSIRKVAAFVLERPLTSYILLIVVLFFMLSPIIFTAFTSFKTRAETFQWPPTYFPHKPTLQAYEEVIFRSPLPRHLLNSLIISLGTTGIVMLGGLFTAYGLSQYQYKGSGVVLLLFISTRIIPPISLLVPFYIIMSWFGLINTYTCLIILNTFLCYPLAVWMLKGFFDVFPKDLIDSAIVDGCSRTGAFLKIVVPVSAIGIAAVAIITFLWTWNEFLYAMIFTNTRNVQPVTVGAHYFVGDELVQWDSIAATAMFTAVPGLIFFSIAQKAIVKGLTAGAVKG</sequence>
<feature type="transmembrane region" description="Helical" evidence="7">
    <location>
        <begin position="157"/>
        <end position="183"/>
    </location>
</feature>
<comment type="caution">
    <text evidence="9">The sequence shown here is derived from an EMBL/GenBank/DDBJ whole genome shotgun (WGS) entry which is preliminary data.</text>
</comment>
<dbReference type="Gene3D" id="1.10.3720.10">
    <property type="entry name" value="MetI-like"/>
    <property type="match status" value="1"/>
</dbReference>
<feature type="transmembrane region" description="Helical" evidence="7">
    <location>
        <begin position="34"/>
        <end position="56"/>
    </location>
</feature>
<gene>
    <name evidence="9" type="ORF">ENL39_01490</name>
</gene>
<dbReference type="EMBL" id="DRTT01000044">
    <property type="protein sequence ID" value="HHF98145.1"/>
    <property type="molecule type" value="Genomic_DNA"/>
</dbReference>
<feature type="transmembrane region" description="Helical" evidence="7">
    <location>
        <begin position="204"/>
        <end position="229"/>
    </location>
</feature>
<keyword evidence="5 7" id="KW-1133">Transmembrane helix</keyword>